<reference evidence="4 5" key="1">
    <citation type="journal article" date="2018" name="Microbiome">
        <title>Fine metagenomic profile of the Mediterranean stratified and mixed water columns revealed by assembly and recruitment.</title>
        <authorList>
            <person name="Haro-Moreno J.M."/>
            <person name="Lopez-Perez M."/>
            <person name="De La Torre J.R."/>
            <person name="Picazo A."/>
            <person name="Camacho A."/>
            <person name="Rodriguez-Valera F."/>
        </authorList>
    </citation>
    <scope>NUCLEOTIDE SEQUENCE [LARGE SCALE GENOMIC DNA]</scope>
    <source>
        <strain evidence="4">MED-G82</strain>
    </source>
</reference>
<dbReference type="Gene3D" id="3.40.50.300">
    <property type="entry name" value="P-loop containing nucleotide triphosphate hydrolases"/>
    <property type="match status" value="1"/>
</dbReference>
<name>A0A368BXM0_9GAMM</name>
<dbReference type="PANTHER" id="PTHR10513:SF46">
    <property type="entry name" value="DEOXYGUANOSINE KINASE"/>
    <property type="match status" value="1"/>
</dbReference>
<keyword evidence="4" id="KW-0808">Transferase</keyword>
<accession>A0A368BXM0</accession>
<feature type="domain" description="Deoxynucleoside kinase" evidence="3">
    <location>
        <begin position="14"/>
        <end position="205"/>
    </location>
</feature>
<evidence type="ECO:0000313" key="4">
    <source>
        <dbReference type="EMBL" id="RCL42079.1"/>
    </source>
</evidence>
<dbReference type="Proteomes" id="UP000253307">
    <property type="component" value="Unassembled WGS sequence"/>
</dbReference>
<dbReference type="AlphaFoldDB" id="A0A368BXM0"/>
<dbReference type="InterPro" id="IPR002624">
    <property type="entry name" value="DCK/DGK"/>
</dbReference>
<dbReference type="PANTHER" id="PTHR10513">
    <property type="entry name" value="DEOXYNUCLEOSIDE KINASE"/>
    <property type="match status" value="1"/>
</dbReference>
<dbReference type="SUPFAM" id="SSF52540">
    <property type="entry name" value="P-loop containing nucleoside triphosphate hydrolases"/>
    <property type="match status" value="1"/>
</dbReference>
<feature type="active site" description="Proton acceptor" evidence="1">
    <location>
        <position position="92"/>
    </location>
</feature>
<sequence>MDLAIQEAPIPKFIAVEGPIGVGKTTLAHKIAQSFNYDVFLEKPAENPFLNSFYKNPSQSALAAQLFFLFQRMQQIEDLKQQSLFEPVRVADFLIEKDRLFAEVTLSDEELALYDKVYEHTTIDAPSPDLVIYLQAPVEVLLDRINKRGNPNERYLTGEYLERLNEAYSKFFLYYESAPLLIVNAADINLEEDGKDYKMLLETITTNPKGKNFINPHPTIL</sequence>
<keyword evidence="4" id="KW-0418">Kinase</keyword>
<feature type="binding site" evidence="2">
    <location>
        <begin position="18"/>
        <end position="26"/>
    </location>
    <ligand>
        <name>ATP</name>
        <dbReference type="ChEBI" id="CHEBI:30616"/>
    </ligand>
</feature>
<protein>
    <submittedName>
        <fullName evidence="4">Deoxynucleoside kinase</fullName>
    </submittedName>
</protein>
<feature type="binding site" evidence="2">
    <location>
        <begin position="144"/>
        <end position="148"/>
    </location>
    <ligand>
        <name>ATP</name>
        <dbReference type="ChEBI" id="CHEBI:30616"/>
    </ligand>
</feature>
<evidence type="ECO:0000256" key="2">
    <source>
        <dbReference type="PIRSR" id="PIRSR000705-3"/>
    </source>
</evidence>
<dbReference type="GO" id="GO:0005737">
    <property type="term" value="C:cytoplasm"/>
    <property type="evidence" value="ECO:0007669"/>
    <property type="project" value="TreeGrafter"/>
</dbReference>
<dbReference type="GO" id="GO:0005524">
    <property type="term" value="F:ATP binding"/>
    <property type="evidence" value="ECO:0007669"/>
    <property type="project" value="UniProtKB-KW"/>
</dbReference>
<dbReference type="InterPro" id="IPR050566">
    <property type="entry name" value="Deoxyribonucleoside_kinase"/>
</dbReference>
<evidence type="ECO:0000256" key="1">
    <source>
        <dbReference type="PIRSR" id="PIRSR000705-1"/>
    </source>
</evidence>
<evidence type="ECO:0000313" key="5">
    <source>
        <dbReference type="Proteomes" id="UP000253307"/>
    </source>
</evidence>
<keyword evidence="2" id="KW-0547">Nucleotide-binding</keyword>
<dbReference type="InterPro" id="IPR027417">
    <property type="entry name" value="P-loop_NTPase"/>
</dbReference>
<dbReference type="InterPro" id="IPR031314">
    <property type="entry name" value="DNK_dom"/>
</dbReference>
<dbReference type="PIRSF" id="PIRSF000705">
    <property type="entry name" value="DNK"/>
    <property type="match status" value="1"/>
</dbReference>
<dbReference type="CDD" id="cd01673">
    <property type="entry name" value="dNK"/>
    <property type="match status" value="1"/>
</dbReference>
<dbReference type="EMBL" id="QOPE01000007">
    <property type="protein sequence ID" value="RCL42079.1"/>
    <property type="molecule type" value="Genomic_DNA"/>
</dbReference>
<proteinExistence type="predicted"/>
<evidence type="ECO:0000259" key="3">
    <source>
        <dbReference type="Pfam" id="PF01712"/>
    </source>
</evidence>
<keyword evidence="2" id="KW-0067">ATP-binding</keyword>
<dbReference type="Pfam" id="PF01712">
    <property type="entry name" value="dNK"/>
    <property type="match status" value="1"/>
</dbReference>
<organism evidence="4 5">
    <name type="scientific">SAR86 cluster bacterium</name>
    <dbReference type="NCBI Taxonomy" id="2030880"/>
    <lineage>
        <taxon>Bacteria</taxon>
        <taxon>Pseudomonadati</taxon>
        <taxon>Pseudomonadota</taxon>
        <taxon>Gammaproteobacteria</taxon>
        <taxon>SAR86 cluster</taxon>
    </lineage>
</organism>
<gene>
    <name evidence="4" type="ORF">DBW96_01510</name>
</gene>
<comment type="caution">
    <text evidence="4">The sequence shown here is derived from an EMBL/GenBank/DDBJ whole genome shotgun (WGS) entry which is preliminary data.</text>
</comment>
<dbReference type="GO" id="GO:0019136">
    <property type="term" value="F:deoxynucleoside kinase activity"/>
    <property type="evidence" value="ECO:0007669"/>
    <property type="project" value="InterPro"/>
</dbReference>